<feature type="repeat" description="WD" evidence="1">
    <location>
        <begin position="1906"/>
        <end position="1948"/>
    </location>
</feature>
<evidence type="ECO:0000259" key="4">
    <source>
        <dbReference type="PROSITE" id="PS50988"/>
    </source>
</evidence>
<dbReference type="Pfam" id="PF19334">
    <property type="entry name" value="DUF5920"/>
    <property type="match status" value="1"/>
</dbReference>
<keyword evidence="6" id="KW-1185">Reference proteome</keyword>
<feature type="repeat" description="WD" evidence="1">
    <location>
        <begin position="1823"/>
        <end position="1864"/>
    </location>
</feature>
<dbReference type="InterPro" id="IPR019775">
    <property type="entry name" value="WD40_repeat_CS"/>
</dbReference>
<dbReference type="Pfam" id="PF25047">
    <property type="entry name" value="Beta-prop_TEP1_2nd"/>
    <property type="match status" value="1"/>
</dbReference>
<dbReference type="InterPro" id="IPR056828">
    <property type="entry name" value="Beta-prop_TEP1_C"/>
</dbReference>
<organism evidence="5 6">
    <name type="scientific">Solea senegalensis</name>
    <name type="common">Senegalese sole</name>
    <dbReference type="NCBI Taxonomy" id="28829"/>
    <lineage>
        <taxon>Eukaryota</taxon>
        <taxon>Metazoa</taxon>
        <taxon>Chordata</taxon>
        <taxon>Craniata</taxon>
        <taxon>Vertebrata</taxon>
        <taxon>Euteleostomi</taxon>
        <taxon>Actinopterygii</taxon>
        <taxon>Neopterygii</taxon>
        <taxon>Teleostei</taxon>
        <taxon>Neoteleostei</taxon>
        <taxon>Acanthomorphata</taxon>
        <taxon>Carangaria</taxon>
        <taxon>Pleuronectiformes</taxon>
        <taxon>Pleuronectoidei</taxon>
        <taxon>Soleidae</taxon>
        <taxon>Solea</taxon>
    </lineage>
</organism>
<dbReference type="InterPro" id="IPR056829">
    <property type="entry name" value="Beta-prop_TEP1_2nd"/>
</dbReference>
<evidence type="ECO:0000259" key="3">
    <source>
        <dbReference type="PROSITE" id="PS50837"/>
    </source>
</evidence>
<feature type="repeat" description="WD" evidence="1">
    <location>
        <begin position="2613"/>
        <end position="2643"/>
    </location>
</feature>
<dbReference type="SMART" id="SM00320">
    <property type="entry name" value="WD40"/>
    <property type="match status" value="18"/>
</dbReference>
<dbReference type="PROSITE" id="PS50294">
    <property type="entry name" value="WD_REPEATS_REGION"/>
    <property type="match status" value="5"/>
</dbReference>
<feature type="repeat" description="WD" evidence="1">
    <location>
        <begin position="2293"/>
        <end position="2315"/>
    </location>
</feature>
<evidence type="ECO:0000256" key="1">
    <source>
        <dbReference type="PROSITE-ProRule" id="PRU00221"/>
    </source>
</evidence>
<evidence type="ECO:0000313" key="6">
    <source>
        <dbReference type="Proteomes" id="UP000693946"/>
    </source>
</evidence>
<feature type="domain" description="TROVE" evidence="4">
    <location>
        <begin position="238"/>
        <end position="686"/>
    </location>
</feature>
<dbReference type="Pfam" id="PF05731">
    <property type="entry name" value="TROVE"/>
    <property type="match status" value="1"/>
</dbReference>
<feature type="repeat" description="WD" evidence="1">
    <location>
        <begin position="1949"/>
        <end position="1981"/>
    </location>
</feature>
<accession>A0AAV6T791</accession>
<dbReference type="Proteomes" id="UP000693946">
    <property type="component" value="Linkage Group LG1"/>
</dbReference>
<dbReference type="CDD" id="cd00200">
    <property type="entry name" value="WD40"/>
    <property type="match status" value="1"/>
</dbReference>
<dbReference type="InterPro" id="IPR008858">
    <property type="entry name" value="TROVE_dom"/>
</dbReference>
<keyword evidence="1" id="KW-0853">WD repeat</keyword>
<dbReference type="PANTHER" id="PTHR44791:SF1">
    <property type="entry name" value="TELOMERASE PROTEIN COMPONENT 1"/>
    <property type="match status" value="1"/>
</dbReference>
<dbReference type="GO" id="GO:0070034">
    <property type="term" value="F:telomerase RNA binding"/>
    <property type="evidence" value="ECO:0007669"/>
    <property type="project" value="TreeGrafter"/>
</dbReference>
<comment type="caution">
    <text evidence="5">The sequence shown here is derived from an EMBL/GenBank/DDBJ whole genome shotgun (WGS) entry which is preliminary data.</text>
</comment>
<gene>
    <name evidence="5" type="ORF">JOB18_025993</name>
</gene>
<name>A0AAV6T791_SOLSE</name>
<dbReference type="Pfam" id="PF13271">
    <property type="entry name" value="DUF4062"/>
    <property type="match status" value="1"/>
</dbReference>
<dbReference type="PROSITE" id="PS50988">
    <property type="entry name" value="TROVE"/>
    <property type="match status" value="1"/>
</dbReference>
<dbReference type="PROSITE" id="PS50837">
    <property type="entry name" value="NACHT"/>
    <property type="match status" value="1"/>
</dbReference>
<feature type="compositionally biased region" description="Acidic residues" evidence="2">
    <location>
        <begin position="2541"/>
        <end position="2559"/>
    </location>
</feature>
<dbReference type="InterPro" id="IPR025139">
    <property type="entry name" value="DUF4062"/>
</dbReference>
<sequence length="2688" mass="301155">MFLSSFDSYTNSYAFGLWSLTHSVCEMRALTLQPMEQQQQQQQQTTHGRSLSSNYAPLNLENKYLAQSSMAMPQPSPSLIGFSAQLSSCSSLQPSSLCSTTSSLLSTSSLTSSLLSTQNTLLTNDSPSFSFDVTSSVPHNTLPFTSLASSAFLSRFANPPSFLHHDLGGDQQQDVAGSESGLEISEVMPSSFKTTSVYSTEDESASGEDSDEEEEEQEMEVLNMEMDPTVSVGHEEFAEFDQGKESMEEELKDLKYQLLNLVCCSLVSKSPAPGENEWDFVNSVWSEITNLANEISVNDPEFLLKVAVYARQELNIRITANFLLALAANQTPTKPHVRRYFSAAVQLPSDWLEIVRIYSTCFSHSLPMCLKKALADKFKEFSEYQLAKYNTRKHRCKHRPKTRKGKKPTDEQLREWAVKLRSDATLLKNFMKLEEKKAVVVDKKQSDFNLKKMIKRLHIKEPAEHVMAILGKKYPADLKAYNHSGMRGAWDRERAGQRMKLKQPETWERLLSLEGNKAATWEKLIDNKSLPFMAMLRNLRNMISQGISEAHHRKILSRLTYKKAIVQSRQLPFRFLAAYKAIMELQPFASTSQTAVPSVTKILAGILKGIPRSKRNRCLDWETTNRSRLKVTLGVPFIYQKYKARKAQFTKANQRLYTTDLLQRYLKALETAVQISCHYNVPPLPGRTVILLSSYMLRYNFGNSCQKVDFCLPPDPEQKDEEKNKKEEEEEEEKDDDWEDQEEDEEENEEKKEEEAEEEEEAQKVSFTRRKKKEEEKSKPTPSLMELALLLSLMIKNSAEDSQLYLLNEEHVEEVKLKSDVLLENVRIVMKQIKSCEQVAYSDRNDNYLPKIFEKNKIDNIIVVGTGWNRYVNYIVNCYRKERNNKALFVKMLLEGSRYDDCVFDRNTMTIKGFSEQILRFVAERGSSRLLDHVEHLDKLYKVPPPAGAKSPHTTNSVVPIPASPKLRWRCVRVFISSTFRDMHAERDILVRSVFPELRRRAASHCLYLQEVELRWGVTEEESGRATELCLSEVCRCQMMVAILGERYGLVSSTPVLPDLPQYKWLKSAPAGLSMTEMEIRQFEALFPDTFHQRMFCFFRDPDITTSVPVAWRSDFAPESQGAEAKMASLKSMIRESDVKVTENYSCKWGGVVEGKPYLKNLEDFGKAVLEDLWVAVMKQFVEEDDEAEAAADVTEQEAHQGALQRQFFGRGKLLTAAVEMVEQVQTKGGLMIVEGGPGEGKTVFMAALADALRTGVESRNKLACDVISYSTAASQSARSVENLLRCLIQWFRKFKDTEQQSPLPHSYKDLLSEFHSMWSDVKRNKPLLLIIDGVDEVRDDGGQVSSDWIPEQLTKSVCLVVSIASKAALLQTLAKKRNTFLFSLGQLTVPDRKKIVQRGLDTFGKKLSDSAFNNQLQTLIMKKGAGSPLYLHLACEDLKNFASFDKLKETVQGLPQSLSQLVQHSLDRLCSQHRGMLGLRWALAALTVSPNGLRERDLYSVLNTCNYLSSCGEQVSWQEVLQLSRKPKGRVPMATFTLMVQSLQSLIDPSHCYNTDDWLVLTNPVVKQAFEEFLLPKESSRTKAHLALAAHLWTLADPQGAETFFHTETNSIMHLPLSLIQSGQTDALYSLLSNYYFLYACVHQGLLHHLLETYSLHYKIRKSPTSSDLEGRVEDCWSFLLRHSALLSSYPALFIQQAFNEPPGTTAHTWAKGLVGKGGIRVVEWLNKDKTVAEPSELVSTFSSEPTCVVMSPDGELMVVGTGEGTLHVINTQTGQMVKSLESSCDGISSGIFLKDGHLATTSFDGRIEMWDVSSGCRTALIEGHNNTITASDVTADDKHLATVSLDFTLKVWSSAKGQEVASLPSSSPLNCVTFDPEGRLLVAGCWNGEVIVWNWLQNKTQSPLSGHQHSVRSLSFSSSSSSMLCSGSISGEVRVWSVPTSTCVGCFQAHLGATEVLTFLDGGAMLLSAGSDHTLQLWSGGLGRSITELKSDQCDQEPPLKKLKTENSVPAALCVAVNGHIAAVGYHGKGIKVFNLESGKLIWASTVMDLSILCMSWVVLDAEQTEPELLVSGGSDIRLRVWKKEKGEDGEMSGLKMLGVFSAQSGVILALAQNSTYLATASDNFTIALWFLSNLADDPCVEPYALLRGHEGGVTCLSFSPDGGQLLSGGKDQALMVWDIRASPPVLIKSLLHSHRDWITGCVWTPDCVISSSNDGRLCFWDLQAGQQLREIPWTSPLTSVCCLEQFVVSGCAEGALHVWNWKTSTEICHIPAHKQRIHHCSVLTSTNKNIEVNPEEMTVVTASDDSTVQLWKPLQMQHFSTFHGHSGAIHGVVRKAGVSEFLTVSEDCSLRRWTWTKKSPVSGSDHVTALCFSQKDELCLAGYSSGLLELWQHNTLVCRKQASDNSIAAICSMPHNQFAVSYMKGNVDVWKLVRNQQNGTGSLVKVTTHDLKETLVKLFFCSVLIGVDQKSLILNLENRSHNSYNWYSEVRPLSLIRNDEKSVWLVGEGDRDVHVGFIFVMNPKVSLSSAFTQMNLNSEEEEEEEDEEEEEEEEEEEKKKKKKKKKKNNAIAITAATVDGEFVVWGDMKGNMWFRQTSEGSSPSSSSSCKSAHSDKISVLRLTSSTIISASVDRTVKLWDRITKKQVGMFVCGGPVLFLEVNPEKPTELVCADGQGKLYFLSWTE</sequence>
<dbReference type="PANTHER" id="PTHR44791">
    <property type="entry name" value="TELOMERASE PROTEIN COMPONENT 1 TEP1"/>
    <property type="match status" value="1"/>
</dbReference>
<reference evidence="5 6" key="1">
    <citation type="journal article" date="2021" name="Sci. Rep.">
        <title>Chromosome anchoring in Senegalese sole (Solea senegalensis) reveals sex-associated markers and genome rearrangements in flatfish.</title>
        <authorList>
            <person name="Guerrero-Cozar I."/>
            <person name="Gomez-Garrido J."/>
            <person name="Berbel C."/>
            <person name="Martinez-Blanch J.F."/>
            <person name="Alioto T."/>
            <person name="Claros M.G."/>
            <person name="Gagnaire P.A."/>
            <person name="Manchado M."/>
        </authorList>
    </citation>
    <scope>NUCLEOTIDE SEQUENCE [LARGE SCALE GENOMIC DNA]</scope>
    <source>
        <strain evidence="5">Sse05_10M</strain>
    </source>
</reference>
<feature type="compositionally biased region" description="Basic and acidic residues" evidence="2">
    <location>
        <begin position="716"/>
        <end position="727"/>
    </location>
</feature>
<evidence type="ECO:0000313" key="5">
    <source>
        <dbReference type="EMBL" id="KAG7525355.1"/>
    </source>
</evidence>
<feature type="region of interest" description="Disordered" evidence="2">
    <location>
        <begin position="164"/>
        <end position="216"/>
    </location>
</feature>
<dbReference type="Pfam" id="PF05729">
    <property type="entry name" value="NACHT"/>
    <property type="match status" value="1"/>
</dbReference>
<feature type="compositionally biased region" description="Acidic residues" evidence="2">
    <location>
        <begin position="200"/>
        <end position="216"/>
    </location>
</feature>
<dbReference type="InterPro" id="IPR045804">
    <property type="entry name" value="DUF5920"/>
</dbReference>
<dbReference type="InterPro" id="IPR052652">
    <property type="entry name" value="Telomerase_Complex_Comp"/>
</dbReference>
<feature type="repeat" description="WD" evidence="1">
    <location>
        <begin position="2194"/>
        <end position="2233"/>
    </location>
</feature>
<feature type="repeat" description="WD" evidence="1">
    <location>
        <begin position="2149"/>
        <end position="2190"/>
    </location>
</feature>
<dbReference type="InterPro" id="IPR001680">
    <property type="entry name" value="WD40_rpt"/>
</dbReference>
<evidence type="ECO:0000256" key="2">
    <source>
        <dbReference type="SAM" id="MobiDB-lite"/>
    </source>
</evidence>
<dbReference type="GO" id="GO:0003720">
    <property type="term" value="F:telomerase activity"/>
    <property type="evidence" value="ECO:0007669"/>
    <property type="project" value="TreeGrafter"/>
</dbReference>
<dbReference type="Pfam" id="PF25048">
    <property type="entry name" value="Beta-prop_TEP1_C"/>
    <property type="match status" value="1"/>
</dbReference>
<feature type="domain" description="NACHT" evidence="3">
    <location>
        <begin position="1230"/>
        <end position="1436"/>
    </location>
</feature>
<feature type="repeat" description="WD" evidence="1">
    <location>
        <begin position="1864"/>
        <end position="1896"/>
    </location>
</feature>
<protein>
    <submittedName>
        <fullName evidence="5">Telomerase protein component 1</fullName>
    </submittedName>
</protein>
<dbReference type="GO" id="GO:0005697">
    <property type="term" value="C:telomerase holoenzyme complex"/>
    <property type="evidence" value="ECO:0007669"/>
    <property type="project" value="TreeGrafter"/>
</dbReference>
<feature type="region of interest" description="Disordered" evidence="2">
    <location>
        <begin position="711"/>
        <end position="779"/>
    </location>
</feature>
<dbReference type="InterPro" id="IPR007111">
    <property type="entry name" value="NACHT_NTPase"/>
</dbReference>
<proteinExistence type="predicted"/>
<dbReference type="GO" id="GO:0000722">
    <property type="term" value="P:telomere maintenance via recombination"/>
    <property type="evidence" value="ECO:0007669"/>
    <property type="project" value="TreeGrafter"/>
</dbReference>
<feature type="compositionally biased region" description="Acidic residues" evidence="2">
    <location>
        <begin position="728"/>
        <end position="748"/>
    </location>
</feature>
<dbReference type="EMBL" id="JAGKHQ010000001">
    <property type="protein sequence ID" value="KAG7525355.1"/>
    <property type="molecule type" value="Genomic_DNA"/>
</dbReference>
<feature type="region of interest" description="Disordered" evidence="2">
    <location>
        <begin position="2537"/>
        <end position="2569"/>
    </location>
</feature>
<dbReference type="PROSITE" id="PS50082">
    <property type="entry name" value="WD_REPEATS_2"/>
    <property type="match status" value="8"/>
</dbReference>
<dbReference type="Pfam" id="PF00400">
    <property type="entry name" value="WD40"/>
    <property type="match status" value="4"/>
</dbReference>
<dbReference type="PROSITE" id="PS00678">
    <property type="entry name" value="WD_REPEATS_1"/>
    <property type="match status" value="2"/>
</dbReference>